<dbReference type="InterPro" id="IPR001310">
    <property type="entry name" value="Histidine_triad_HIT"/>
</dbReference>
<feature type="domain" description="HIT" evidence="4">
    <location>
        <begin position="5"/>
        <end position="115"/>
    </location>
</feature>
<feature type="active site" description="Tele-AMP-histidine intermediate" evidence="1">
    <location>
        <position position="101"/>
    </location>
</feature>
<dbReference type="Pfam" id="PF01230">
    <property type="entry name" value="HIT"/>
    <property type="match status" value="1"/>
</dbReference>
<dbReference type="OrthoDB" id="9784774at2"/>
<dbReference type="EMBL" id="FNFP01000002">
    <property type="protein sequence ID" value="SDK37778.1"/>
    <property type="molecule type" value="Genomic_DNA"/>
</dbReference>
<reference evidence="5 6" key="1">
    <citation type="submission" date="2016-10" db="EMBL/GenBank/DDBJ databases">
        <authorList>
            <person name="de Groot N.N."/>
        </authorList>
    </citation>
    <scope>NUCLEOTIDE SEQUENCE [LARGE SCALE GENOMIC DNA]</scope>
    <source>
        <strain evidence="5 6">DSM 18346</strain>
    </source>
</reference>
<evidence type="ECO:0000256" key="2">
    <source>
        <dbReference type="PIRSR" id="PIRSR601310-3"/>
    </source>
</evidence>
<dbReference type="PROSITE" id="PS00892">
    <property type="entry name" value="HIT_1"/>
    <property type="match status" value="1"/>
</dbReference>
<name>A0A1G9BE23_9FIRM</name>
<dbReference type="InterPro" id="IPR019808">
    <property type="entry name" value="Histidine_triad_CS"/>
</dbReference>
<organism evidence="5 6">
    <name type="scientific">Natronincola ferrireducens</name>
    <dbReference type="NCBI Taxonomy" id="393762"/>
    <lineage>
        <taxon>Bacteria</taxon>
        <taxon>Bacillati</taxon>
        <taxon>Bacillota</taxon>
        <taxon>Clostridia</taxon>
        <taxon>Peptostreptococcales</taxon>
        <taxon>Natronincolaceae</taxon>
        <taxon>Natronincola</taxon>
    </lineage>
</organism>
<evidence type="ECO:0000256" key="3">
    <source>
        <dbReference type="PROSITE-ProRule" id="PRU00464"/>
    </source>
</evidence>
<dbReference type="PANTHER" id="PTHR23089">
    <property type="entry name" value="HISTIDINE TRIAD HIT PROTEIN"/>
    <property type="match status" value="1"/>
</dbReference>
<dbReference type="AlphaFoldDB" id="A0A1G9BE23"/>
<evidence type="ECO:0000259" key="4">
    <source>
        <dbReference type="PROSITE" id="PS51084"/>
    </source>
</evidence>
<dbReference type="Gene3D" id="3.30.428.10">
    <property type="entry name" value="HIT-like"/>
    <property type="match status" value="1"/>
</dbReference>
<evidence type="ECO:0000313" key="5">
    <source>
        <dbReference type="EMBL" id="SDK37778.1"/>
    </source>
</evidence>
<dbReference type="InterPro" id="IPR036265">
    <property type="entry name" value="HIT-like_sf"/>
</dbReference>
<dbReference type="GO" id="GO:0003824">
    <property type="term" value="F:catalytic activity"/>
    <property type="evidence" value="ECO:0007669"/>
    <property type="project" value="InterPro"/>
</dbReference>
<dbReference type="PROSITE" id="PS51084">
    <property type="entry name" value="HIT_2"/>
    <property type="match status" value="1"/>
</dbReference>
<keyword evidence="6" id="KW-1185">Reference proteome</keyword>
<feature type="short sequence motif" description="Histidine triad motif" evidence="2 3">
    <location>
        <begin position="99"/>
        <end position="103"/>
    </location>
</feature>
<dbReference type="InterPro" id="IPR011146">
    <property type="entry name" value="HIT-like"/>
</dbReference>
<dbReference type="Proteomes" id="UP000198718">
    <property type="component" value="Unassembled WGS sequence"/>
</dbReference>
<proteinExistence type="predicted"/>
<dbReference type="CDD" id="cd01276">
    <property type="entry name" value="PKCI_related"/>
    <property type="match status" value="1"/>
</dbReference>
<protein>
    <submittedName>
        <fullName evidence="5">Histidine triad (HIT) family protein</fullName>
    </submittedName>
</protein>
<accession>A0A1G9BE23</accession>
<dbReference type="STRING" id="393762.SAMN05660472_01149"/>
<evidence type="ECO:0000256" key="1">
    <source>
        <dbReference type="PIRSR" id="PIRSR601310-1"/>
    </source>
</evidence>
<dbReference type="PRINTS" id="PR00332">
    <property type="entry name" value="HISTRIAD"/>
</dbReference>
<sequence length="115" mass="12839">MSECIFCKIAKGEIPATILYKDDKVVAFKDINPEAPNHLLVIPKKHIQSIAHASVEDTEEIIPQIFKTIQQLAEELGLKEKGFRIVNNCGNQGGQTVDHLHFHLLGGRQMTWPPG</sequence>
<dbReference type="SUPFAM" id="SSF54197">
    <property type="entry name" value="HIT-like"/>
    <property type="match status" value="1"/>
</dbReference>
<evidence type="ECO:0000313" key="6">
    <source>
        <dbReference type="Proteomes" id="UP000198718"/>
    </source>
</evidence>
<gene>
    <name evidence="5" type="ORF">SAMN05660472_01149</name>
</gene>
<dbReference type="RefSeq" id="WP_090551750.1">
    <property type="nucleotide sequence ID" value="NZ_FNFP01000002.1"/>
</dbReference>